<organism evidence="1 2">
    <name type="scientific">Choristoneura fumiferana</name>
    <name type="common">Spruce budworm moth</name>
    <name type="synonym">Archips fumiferana</name>
    <dbReference type="NCBI Taxonomy" id="7141"/>
    <lineage>
        <taxon>Eukaryota</taxon>
        <taxon>Metazoa</taxon>
        <taxon>Ecdysozoa</taxon>
        <taxon>Arthropoda</taxon>
        <taxon>Hexapoda</taxon>
        <taxon>Insecta</taxon>
        <taxon>Pterygota</taxon>
        <taxon>Neoptera</taxon>
        <taxon>Endopterygota</taxon>
        <taxon>Lepidoptera</taxon>
        <taxon>Glossata</taxon>
        <taxon>Ditrysia</taxon>
        <taxon>Tortricoidea</taxon>
        <taxon>Tortricidae</taxon>
        <taxon>Tortricinae</taxon>
        <taxon>Choristoneura</taxon>
    </lineage>
</organism>
<accession>A0ACC0KVR9</accession>
<reference evidence="1 2" key="1">
    <citation type="journal article" date="2022" name="Genome Biol. Evol.">
        <title>The Spruce Budworm Genome: Reconstructing the Evolutionary History of Antifreeze Proteins.</title>
        <authorList>
            <person name="Beliveau C."/>
            <person name="Gagne P."/>
            <person name="Picq S."/>
            <person name="Vernygora O."/>
            <person name="Keeling C.I."/>
            <person name="Pinkney K."/>
            <person name="Doucet D."/>
            <person name="Wen F."/>
            <person name="Johnston J.S."/>
            <person name="Maaroufi H."/>
            <person name="Boyle B."/>
            <person name="Laroche J."/>
            <person name="Dewar K."/>
            <person name="Juretic N."/>
            <person name="Blackburn G."/>
            <person name="Nisole A."/>
            <person name="Brunet B."/>
            <person name="Brandao M."/>
            <person name="Lumley L."/>
            <person name="Duan J."/>
            <person name="Quan G."/>
            <person name="Lucarotti C.J."/>
            <person name="Roe A.D."/>
            <person name="Sperling F.A.H."/>
            <person name="Levesque R.C."/>
            <person name="Cusson M."/>
        </authorList>
    </citation>
    <scope>NUCLEOTIDE SEQUENCE [LARGE SCALE GENOMIC DNA]</scope>
    <source>
        <strain evidence="1">Glfc:IPQL:Cfum</strain>
    </source>
</reference>
<gene>
    <name evidence="1" type="ORF">MSG28_001832</name>
</gene>
<protein>
    <submittedName>
        <fullName evidence="1">Uncharacterized protein</fullName>
    </submittedName>
</protein>
<name>A0ACC0KVR9_CHOFU</name>
<dbReference type="EMBL" id="CM046102">
    <property type="protein sequence ID" value="KAI8440613.1"/>
    <property type="molecule type" value="Genomic_DNA"/>
</dbReference>
<evidence type="ECO:0000313" key="1">
    <source>
        <dbReference type="EMBL" id="KAI8440613.1"/>
    </source>
</evidence>
<comment type="caution">
    <text evidence="1">The sequence shown here is derived from an EMBL/GenBank/DDBJ whole genome shotgun (WGS) entry which is preliminary data.</text>
</comment>
<keyword evidence="2" id="KW-1185">Reference proteome</keyword>
<proteinExistence type="predicted"/>
<sequence>MEKIFILLVLCVVVKAVHKHHPKFPKVSEDGYDVPLLKKVPCAADQHSARSALIEGAKCGAPKEVFVVLKPRAAYEEIHPGAVWVKRCVGLCDHEGPDSKCVARETTIRHIPIKIYNVKTNKETCSSYPVEEHVSCQCCTGSPGDCAAPRVFNPRKCSCQCPNTEERRACLTQRNSIMRWNRFKCACEERKRAL</sequence>
<dbReference type="Proteomes" id="UP001064048">
    <property type="component" value="Chromosome 2"/>
</dbReference>
<evidence type="ECO:0000313" key="2">
    <source>
        <dbReference type="Proteomes" id="UP001064048"/>
    </source>
</evidence>